<evidence type="ECO:0000256" key="3">
    <source>
        <dbReference type="SAM" id="MobiDB-lite"/>
    </source>
</evidence>
<feature type="coiled-coil region" evidence="2">
    <location>
        <begin position="26"/>
        <end position="53"/>
    </location>
</feature>
<dbReference type="Proteomes" id="UP000708148">
    <property type="component" value="Unassembled WGS sequence"/>
</dbReference>
<dbReference type="EMBL" id="CAJHUC010003041">
    <property type="protein sequence ID" value="CAD7705169.1"/>
    <property type="molecule type" value="Genomic_DNA"/>
</dbReference>
<dbReference type="PANTHER" id="PTHR10333:SF42">
    <property type="entry name" value="INHIBITOR OF GROWTH PROTEIN 5"/>
    <property type="match status" value="1"/>
</dbReference>
<keyword evidence="6" id="KW-1185">Reference proteome</keyword>
<protein>
    <recommendedName>
        <fullName evidence="4">Inhibitor of growth protein N-terminal histone-binding domain-containing protein</fullName>
    </recommendedName>
</protein>
<name>A0A8S1JGC3_9CHLO</name>
<evidence type="ECO:0000313" key="6">
    <source>
        <dbReference type="Proteomes" id="UP000708148"/>
    </source>
</evidence>
<gene>
    <name evidence="5" type="ORF">OSTQU699_LOCUS10524</name>
</gene>
<dbReference type="InterPro" id="IPR024610">
    <property type="entry name" value="ING_N_histone-binding"/>
</dbReference>
<sequence>MKLCTLCCTAGTSCLPPELLRIYNLMKSLDEKCEEIQDKMAQSQEQLEREHRGLSHFSEDACRVVLDEMEEDHRMLMHFAEEKYALAQQAFELLQVHYLELMGDIKLLKKEIKEQGGDMENYEEPVPRNQPEARRPSKAKDSGIKRERPAQLTRVHSVYSNPSLTPTHPSPSPSPHISAGDLSADPLVIPDPLMPIGSRGVAGLRLEDTPISEDVLFQVKPPQGMSHSAKSPQAPGRLLTHEDISERLEGRQAELFWPDDNLWYLMQIHRVDVQAHSAQIIYTTGETEILNLDEIVQEGHMSLITLDAR</sequence>
<keyword evidence="1" id="KW-0156">Chromatin regulator</keyword>
<keyword evidence="2" id="KW-0175">Coiled coil</keyword>
<dbReference type="InterPro" id="IPR028651">
    <property type="entry name" value="ING_fam"/>
</dbReference>
<dbReference type="Gene3D" id="6.10.140.1740">
    <property type="match status" value="1"/>
</dbReference>
<reference evidence="5" key="1">
    <citation type="submission" date="2020-12" db="EMBL/GenBank/DDBJ databases">
        <authorList>
            <person name="Iha C."/>
        </authorList>
    </citation>
    <scope>NUCLEOTIDE SEQUENCE</scope>
</reference>
<feature type="region of interest" description="Disordered" evidence="3">
    <location>
        <begin position="117"/>
        <end position="183"/>
    </location>
</feature>
<dbReference type="Pfam" id="PF12998">
    <property type="entry name" value="ING"/>
    <property type="match status" value="1"/>
</dbReference>
<feature type="compositionally biased region" description="Basic and acidic residues" evidence="3">
    <location>
        <begin position="131"/>
        <end position="149"/>
    </location>
</feature>
<evidence type="ECO:0000259" key="4">
    <source>
        <dbReference type="SMART" id="SM01408"/>
    </source>
</evidence>
<evidence type="ECO:0000256" key="1">
    <source>
        <dbReference type="ARBA" id="ARBA00022853"/>
    </source>
</evidence>
<dbReference type="SMART" id="SM01408">
    <property type="entry name" value="ING"/>
    <property type="match status" value="1"/>
</dbReference>
<proteinExistence type="predicted"/>
<dbReference type="PANTHER" id="PTHR10333">
    <property type="entry name" value="INHIBITOR OF GROWTH PROTEIN"/>
    <property type="match status" value="1"/>
</dbReference>
<organism evidence="5 6">
    <name type="scientific">Ostreobium quekettii</name>
    <dbReference type="NCBI Taxonomy" id="121088"/>
    <lineage>
        <taxon>Eukaryota</taxon>
        <taxon>Viridiplantae</taxon>
        <taxon>Chlorophyta</taxon>
        <taxon>core chlorophytes</taxon>
        <taxon>Ulvophyceae</taxon>
        <taxon>TCBD clade</taxon>
        <taxon>Bryopsidales</taxon>
        <taxon>Ostreobineae</taxon>
        <taxon>Ostreobiaceae</taxon>
        <taxon>Ostreobium</taxon>
    </lineage>
</organism>
<dbReference type="GO" id="GO:0006325">
    <property type="term" value="P:chromatin organization"/>
    <property type="evidence" value="ECO:0007669"/>
    <property type="project" value="UniProtKB-KW"/>
</dbReference>
<dbReference type="OrthoDB" id="10265994at2759"/>
<feature type="domain" description="Inhibitor of growth protein N-terminal histone-binding" evidence="4">
    <location>
        <begin position="12"/>
        <end position="108"/>
    </location>
</feature>
<accession>A0A8S1JGC3</accession>
<comment type="caution">
    <text evidence="5">The sequence shown here is derived from an EMBL/GenBank/DDBJ whole genome shotgun (WGS) entry which is preliminary data.</text>
</comment>
<dbReference type="AlphaFoldDB" id="A0A8S1JGC3"/>
<dbReference type="CDD" id="cd04508">
    <property type="entry name" value="Tudor_SF"/>
    <property type="match status" value="1"/>
</dbReference>
<evidence type="ECO:0000256" key="2">
    <source>
        <dbReference type="SAM" id="Coils"/>
    </source>
</evidence>
<evidence type="ECO:0000313" key="5">
    <source>
        <dbReference type="EMBL" id="CAD7705169.1"/>
    </source>
</evidence>